<protein>
    <submittedName>
        <fullName evidence="1">Uncharacterized protein</fullName>
    </submittedName>
</protein>
<dbReference type="EMBL" id="JH815850">
    <property type="protein sequence ID" value="EKC35765.1"/>
    <property type="molecule type" value="Genomic_DNA"/>
</dbReference>
<sequence>MYADQPSYCEPTPTVVPPVRPNSAQNFTPAYLWSDFDPPGLRRERTTYGHMNDWMKVSRNGVPVTMSDNNWHNLKQSEQKEHDIQFKKAFNNLTSKIAYRYPNPGNPRQRQGRIGGSWRHIKEVLGHGGSRVVYVDGLISVYDSENFNQALTSQVPMMPHIKNKVSPEATQVGESVNYPYSPEGPGRRLMFSPTRAYFDPFTPLGSSCVEPSYPSVQGASPSYQDGDVARKMGLNVSPKYKGFYRYGAN</sequence>
<gene>
    <name evidence="1" type="ORF">CGI_10013773</name>
</gene>
<dbReference type="HOGENOM" id="CLU_947608_0_0_1"/>
<dbReference type="AlphaFoldDB" id="K1R3K9"/>
<accession>K1R3K9</accession>
<reference evidence="1" key="1">
    <citation type="journal article" date="2012" name="Nature">
        <title>The oyster genome reveals stress adaptation and complexity of shell formation.</title>
        <authorList>
            <person name="Zhang G."/>
            <person name="Fang X."/>
            <person name="Guo X."/>
            <person name="Li L."/>
            <person name="Luo R."/>
            <person name="Xu F."/>
            <person name="Yang P."/>
            <person name="Zhang L."/>
            <person name="Wang X."/>
            <person name="Qi H."/>
            <person name="Xiong Z."/>
            <person name="Que H."/>
            <person name="Xie Y."/>
            <person name="Holland P.W."/>
            <person name="Paps J."/>
            <person name="Zhu Y."/>
            <person name="Wu F."/>
            <person name="Chen Y."/>
            <person name="Wang J."/>
            <person name="Peng C."/>
            <person name="Meng J."/>
            <person name="Yang L."/>
            <person name="Liu J."/>
            <person name="Wen B."/>
            <person name="Zhang N."/>
            <person name="Huang Z."/>
            <person name="Zhu Q."/>
            <person name="Feng Y."/>
            <person name="Mount A."/>
            <person name="Hedgecock D."/>
            <person name="Xu Z."/>
            <person name="Liu Y."/>
            <person name="Domazet-Loso T."/>
            <person name="Du Y."/>
            <person name="Sun X."/>
            <person name="Zhang S."/>
            <person name="Liu B."/>
            <person name="Cheng P."/>
            <person name="Jiang X."/>
            <person name="Li J."/>
            <person name="Fan D."/>
            <person name="Wang W."/>
            <person name="Fu W."/>
            <person name="Wang T."/>
            <person name="Wang B."/>
            <person name="Zhang J."/>
            <person name="Peng Z."/>
            <person name="Li Y."/>
            <person name="Li N."/>
            <person name="Wang J."/>
            <person name="Chen M."/>
            <person name="He Y."/>
            <person name="Tan F."/>
            <person name="Song X."/>
            <person name="Zheng Q."/>
            <person name="Huang R."/>
            <person name="Yang H."/>
            <person name="Du X."/>
            <person name="Chen L."/>
            <person name="Yang M."/>
            <person name="Gaffney P.M."/>
            <person name="Wang S."/>
            <person name="Luo L."/>
            <person name="She Z."/>
            <person name="Ming Y."/>
            <person name="Huang W."/>
            <person name="Zhang S."/>
            <person name="Huang B."/>
            <person name="Zhang Y."/>
            <person name="Qu T."/>
            <person name="Ni P."/>
            <person name="Miao G."/>
            <person name="Wang J."/>
            <person name="Wang Q."/>
            <person name="Steinberg C.E."/>
            <person name="Wang H."/>
            <person name="Li N."/>
            <person name="Qian L."/>
            <person name="Zhang G."/>
            <person name="Li Y."/>
            <person name="Yang H."/>
            <person name="Liu X."/>
            <person name="Wang J."/>
            <person name="Yin Y."/>
            <person name="Wang J."/>
        </authorList>
    </citation>
    <scope>NUCLEOTIDE SEQUENCE [LARGE SCALE GENOMIC DNA]</scope>
    <source>
        <strain evidence="1">05x7-T-G4-1.051#20</strain>
    </source>
</reference>
<name>K1R3K9_MAGGI</name>
<dbReference type="InParanoid" id="K1R3K9"/>
<organism evidence="1">
    <name type="scientific">Magallana gigas</name>
    <name type="common">Pacific oyster</name>
    <name type="synonym">Crassostrea gigas</name>
    <dbReference type="NCBI Taxonomy" id="29159"/>
    <lineage>
        <taxon>Eukaryota</taxon>
        <taxon>Metazoa</taxon>
        <taxon>Spiralia</taxon>
        <taxon>Lophotrochozoa</taxon>
        <taxon>Mollusca</taxon>
        <taxon>Bivalvia</taxon>
        <taxon>Autobranchia</taxon>
        <taxon>Pteriomorphia</taxon>
        <taxon>Ostreida</taxon>
        <taxon>Ostreoidea</taxon>
        <taxon>Ostreidae</taxon>
        <taxon>Magallana</taxon>
    </lineage>
</organism>
<evidence type="ECO:0000313" key="1">
    <source>
        <dbReference type="EMBL" id="EKC35765.1"/>
    </source>
</evidence>
<proteinExistence type="predicted"/>